<dbReference type="InterPro" id="IPR036388">
    <property type="entry name" value="WH-like_DNA-bd_sf"/>
</dbReference>
<keyword evidence="2" id="KW-0663">Pyridoxal phosphate</keyword>
<dbReference type="SMART" id="SM00345">
    <property type="entry name" value="HTH_GNTR"/>
    <property type="match status" value="1"/>
</dbReference>
<keyword evidence="5" id="KW-0804">Transcription</keyword>
<dbReference type="Proteomes" id="UP001606303">
    <property type="component" value="Unassembled WGS sequence"/>
</dbReference>
<dbReference type="SUPFAM" id="SSF53383">
    <property type="entry name" value="PLP-dependent transferases"/>
    <property type="match status" value="1"/>
</dbReference>
<organism evidence="7 8">
    <name type="scientific">Pelomonas baiyunensis</name>
    <dbReference type="NCBI Taxonomy" id="3299026"/>
    <lineage>
        <taxon>Bacteria</taxon>
        <taxon>Pseudomonadati</taxon>
        <taxon>Pseudomonadota</taxon>
        <taxon>Betaproteobacteria</taxon>
        <taxon>Burkholderiales</taxon>
        <taxon>Sphaerotilaceae</taxon>
        <taxon>Roseateles</taxon>
    </lineage>
</organism>
<dbReference type="PANTHER" id="PTHR46577">
    <property type="entry name" value="HTH-TYPE TRANSCRIPTIONAL REGULATORY PROTEIN GABR"/>
    <property type="match status" value="1"/>
</dbReference>
<dbReference type="CDD" id="cd00609">
    <property type="entry name" value="AAT_like"/>
    <property type="match status" value="1"/>
</dbReference>
<evidence type="ECO:0000259" key="6">
    <source>
        <dbReference type="PROSITE" id="PS50949"/>
    </source>
</evidence>
<evidence type="ECO:0000256" key="4">
    <source>
        <dbReference type="ARBA" id="ARBA00023125"/>
    </source>
</evidence>
<dbReference type="GO" id="GO:0008483">
    <property type="term" value="F:transaminase activity"/>
    <property type="evidence" value="ECO:0007669"/>
    <property type="project" value="UniProtKB-KW"/>
</dbReference>
<dbReference type="EMBL" id="JBIGIB010000003">
    <property type="protein sequence ID" value="MFG6467551.1"/>
    <property type="molecule type" value="Genomic_DNA"/>
</dbReference>
<dbReference type="SUPFAM" id="SSF46785">
    <property type="entry name" value="Winged helix' DNA-binding domain"/>
    <property type="match status" value="1"/>
</dbReference>
<dbReference type="InterPro" id="IPR015421">
    <property type="entry name" value="PyrdxlP-dep_Trfase_major"/>
</dbReference>
<evidence type="ECO:0000256" key="1">
    <source>
        <dbReference type="ARBA" id="ARBA00005384"/>
    </source>
</evidence>
<dbReference type="InterPro" id="IPR051446">
    <property type="entry name" value="HTH_trans_reg/aminotransferase"/>
</dbReference>
<dbReference type="CDD" id="cd07377">
    <property type="entry name" value="WHTH_GntR"/>
    <property type="match status" value="1"/>
</dbReference>
<dbReference type="RefSeq" id="WP_394385233.1">
    <property type="nucleotide sequence ID" value="NZ_JBIGIB010000003.1"/>
</dbReference>
<reference evidence="7 8" key="1">
    <citation type="submission" date="2024-08" db="EMBL/GenBank/DDBJ databases">
        <authorList>
            <person name="Lu H."/>
        </authorList>
    </citation>
    <scope>NUCLEOTIDE SEQUENCE [LARGE SCALE GENOMIC DNA]</scope>
    <source>
        <strain evidence="7 8">BYS87W</strain>
    </source>
</reference>
<evidence type="ECO:0000256" key="2">
    <source>
        <dbReference type="ARBA" id="ARBA00022898"/>
    </source>
</evidence>
<dbReference type="PANTHER" id="PTHR46577:SF2">
    <property type="entry name" value="TRANSCRIPTIONAL REGULATORY PROTEIN"/>
    <property type="match status" value="1"/>
</dbReference>
<dbReference type="InterPro" id="IPR000524">
    <property type="entry name" value="Tscrpt_reg_HTH_GntR"/>
</dbReference>
<dbReference type="Gene3D" id="1.10.10.10">
    <property type="entry name" value="Winged helix-like DNA-binding domain superfamily/Winged helix DNA-binding domain"/>
    <property type="match status" value="1"/>
</dbReference>
<keyword evidence="4" id="KW-0238">DNA-binding</keyword>
<evidence type="ECO:0000256" key="3">
    <source>
        <dbReference type="ARBA" id="ARBA00023015"/>
    </source>
</evidence>
<name>A0ABW7GZY9_9BURK</name>
<dbReference type="PROSITE" id="PS50949">
    <property type="entry name" value="HTH_GNTR"/>
    <property type="match status" value="1"/>
</dbReference>
<protein>
    <submittedName>
        <fullName evidence="7">PLP-dependent aminotransferase family protein</fullName>
    </submittedName>
</protein>
<keyword evidence="8" id="KW-1185">Reference proteome</keyword>
<keyword evidence="7" id="KW-0808">Transferase</keyword>
<comment type="caution">
    <text evidence="7">The sequence shown here is derived from an EMBL/GenBank/DDBJ whole genome shotgun (WGS) entry which is preliminary data.</text>
</comment>
<dbReference type="Gene3D" id="3.40.640.10">
    <property type="entry name" value="Type I PLP-dependent aspartate aminotransferase-like (Major domain)"/>
    <property type="match status" value="1"/>
</dbReference>
<dbReference type="InterPro" id="IPR036390">
    <property type="entry name" value="WH_DNA-bd_sf"/>
</dbReference>
<accession>A0ABW7GZY9</accession>
<dbReference type="InterPro" id="IPR004839">
    <property type="entry name" value="Aminotransferase_I/II_large"/>
</dbReference>
<evidence type="ECO:0000256" key="5">
    <source>
        <dbReference type="ARBA" id="ARBA00023163"/>
    </source>
</evidence>
<gene>
    <name evidence="7" type="ORF">ACG01O_13085</name>
</gene>
<dbReference type="InterPro" id="IPR015424">
    <property type="entry name" value="PyrdxlP-dep_Trfase"/>
</dbReference>
<evidence type="ECO:0000313" key="7">
    <source>
        <dbReference type="EMBL" id="MFG6467551.1"/>
    </source>
</evidence>
<comment type="similarity">
    <text evidence="1">In the C-terminal section; belongs to the class-I pyridoxal-phosphate-dependent aminotransferase family.</text>
</comment>
<sequence>MPTGTPAPLLRDASQPLATQLADRFALRIRERLLLPGARLPSVRDCARQHGVSPHTVVAAYDQLQAAGLLEARRQRGFFVRDSRPTPARATARPAGSMPRQAPMDATALIRGMFEADAARSPGLGTLPADWLDPTLLQTALRRLHTSEGLPVQVSYGDPSGDLRLRTALTQRLGDLGIHTSPAHLLTTNGATHALDLIIRTQLQPGDAVLIDDPGWAIMFARLSQAGIRLLPVPRAPNGAPGPDLAVLAALAAEHAPRAYLTVSVLHNPTGHSLDLATAHQVLRLADAHDFFIVEDDSYGFLAPEHLPRLAALDGLRRVIYVSGFSKVLTPAWRVGYLATTPERLQVLTDTKLLDGLTSSPVMERAVALCLEQGRLRRHAQRLRERLATARGRIAALATRHGFQWAAPPDGLFGWLDVGVDTERLAQPLLDAGWLTAPGALFSATRQPGSLMRINMATSQDPAFWHCLRQCVDTSRGPRTGPA</sequence>
<feature type="domain" description="HTH gntR-type" evidence="6">
    <location>
        <begin position="15"/>
        <end position="83"/>
    </location>
</feature>
<evidence type="ECO:0000313" key="8">
    <source>
        <dbReference type="Proteomes" id="UP001606303"/>
    </source>
</evidence>
<dbReference type="Pfam" id="PF00155">
    <property type="entry name" value="Aminotran_1_2"/>
    <property type="match status" value="1"/>
</dbReference>
<proteinExistence type="inferred from homology"/>
<dbReference type="Pfam" id="PF00392">
    <property type="entry name" value="GntR"/>
    <property type="match status" value="1"/>
</dbReference>
<keyword evidence="3" id="KW-0805">Transcription regulation</keyword>
<keyword evidence="7" id="KW-0032">Aminotransferase</keyword>